<feature type="compositionally biased region" description="Basic and acidic residues" evidence="1">
    <location>
        <begin position="1"/>
        <end position="22"/>
    </location>
</feature>
<organism evidence="2 3">
    <name type="scientific">Stylosanthes scabra</name>
    <dbReference type="NCBI Taxonomy" id="79078"/>
    <lineage>
        <taxon>Eukaryota</taxon>
        <taxon>Viridiplantae</taxon>
        <taxon>Streptophyta</taxon>
        <taxon>Embryophyta</taxon>
        <taxon>Tracheophyta</taxon>
        <taxon>Spermatophyta</taxon>
        <taxon>Magnoliopsida</taxon>
        <taxon>eudicotyledons</taxon>
        <taxon>Gunneridae</taxon>
        <taxon>Pentapetalae</taxon>
        <taxon>rosids</taxon>
        <taxon>fabids</taxon>
        <taxon>Fabales</taxon>
        <taxon>Fabaceae</taxon>
        <taxon>Papilionoideae</taxon>
        <taxon>50 kb inversion clade</taxon>
        <taxon>dalbergioids sensu lato</taxon>
        <taxon>Dalbergieae</taxon>
        <taxon>Pterocarpus clade</taxon>
        <taxon>Stylosanthes</taxon>
    </lineage>
</organism>
<protein>
    <submittedName>
        <fullName evidence="2">Uncharacterized protein</fullName>
    </submittedName>
</protein>
<accession>A0ABU6YBV8</accession>
<feature type="region of interest" description="Disordered" evidence="1">
    <location>
        <begin position="1"/>
        <end position="63"/>
    </location>
</feature>
<sequence length="91" mass="10053">RREQTIASLLEKKKTLSPREETTALSPKKKNTLLLREKNEPCEKRKESVADSPREDEEKYVAESEGEEKFVVFVGGTGADSGGVTSQGLVT</sequence>
<reference evidence="2 3" key="1">
    <citation type="journal article" date="2023" name="Plants (Basel)">
        <title>Bridging the Gap: Combining Genomics and Transcriptomics Approaches to Understand Stylosanthes scabra, an Orphan Legume from the Brazilian Caatinga.</title>
        <authorList>
            <person name="Ferreira-Neto J.R.C."/>
            <person name="da Silva M.D."/>
            <person name="Binneck E."/>
            <person name="de Melo N.F."/>
            <person name="da Silva R.H."/>
            <person name="de Melo A.L.T.M."/>
            <person name="Pandolfi V."/>
            <person name="Bustamante F.O."/>
            <person name="Brasileiro-Vidal A.C."/>
            <person name="Benko-Iseppon A.M."/>
        </authorList>
    </citation>
    <scope>NUCLEOTIDE SEQUENCE [LARGE SCALE GENOMIC DNA]</scope>
    <source>
        <tissue evidence="2">Leaves</tissue>
    </source>
</reference>
<dbReference type="Proteomes" id="UP001341840">
    <property type="component" value="Unassembled WGS sequence"/>
</dbReference>
<keyword evidence="3" id="KW-1185">Reference proteome</keyword>
<comment type="caution">
    <text evidence="2">The sequence shown here is derived from an EMBL/GenBank/DDBJ whole genome shotgun (WGS) entry which is preliminary data.</text>
</comment>
<evidence type="ECO:0000256" key="1">
    <source>
        <dbReference type="SAM" id="MobiDB-lite"/>
    </source>
</evidence>
<dbReference type="EMBL" id="JASCZI010241784">
    <property type="protein sequence ID" value="MED6206876.1"/>
    <property type="molecule type" value="Genomic_DNA"/>
</dbReference>
<feature type="compositionally biased region" description="Basic and acidic residues" evidence="1">
    <location>
        <begin position="35"/>
        <end position="63"/>
    </location>
</feature>
<proteinExistence type="predicted"/>
<evidence type="ECO:0000313" key="2">
    <source>
        <dbReference type="EMBL" id="MED6206876.1"/>
    </source>
</evidence>
<gene>
    <name evidence="2" type="ORF">PIB30_030646</name>
</gene>
<name>A0ABU6YBV8_9FABA</name>
<feature type="non-terminal residue" evidence="2">
    <location>
        <position position="1"/>
    </location>
</feature>
<evidence type="ECO:0000313" key="3">
    <source>
        <dbReference type="Proteomes" id="UP001341840"/>
    </source>
</evidence>